<dbReference type="InterPro" id="IPR050583">
    <property type="entry name" value="Mycobacterial_A85_antigen"/>
</dbReference>
<proteinExistence type="predicted"/>
<comment type="caution">
    <text evidence="1">The sequence shown here is derived from an EMBL/GenBank/DDBJ whole genome shotgun (WGS) entry which is preliminary data.</text>
</comment>
<gene>
    <name evidence="1" type="ORF">RM519_01790</name>
</gene>
<dbReference type="Proteomes" id="UP001252186">
    <property type="component" value="Unassembled WGS sequence"/>
</dbReference>
<dbReference type="PANTHER" id="PTHR48098:SF6">
    <property type="entry name" value="FERRI-BACILLIBACTIN ESTERASE BESA"/>
    <property type="match status" value="1"/>
</dbReference>
<dbReference type="InterPro" id="IPR000801">
    <property type="entry name" value="Esterase-like"/>
</dbReference>
<dbReference type="Gene3D" id="1.25.40.10">
    <property type="entry name" value="Tetratricopeptide repeat domain"/>
    <property type="match status" value="1"/>
</dbReference>
<name>A0ABU2Y2C5_9FLAO</name>
<dbReference type="SUPFAM" id="SSF53474">
    <property type="entry name" value="alpha/beta-Hydrolases"/>
    <property type="match status" value="1"/>
</dbReference>
<dbReference type="InterPro" id="IPR029058">
    <property type="entry name" value="AB_hydrolase_fold"/>
</dbReference>
<dbReference type="GO" id="GO:0016787">
    <property type="term" value="F:hydrolase activity"/>
    <property type="evidence" value="ECO:0007669"/>
    <property type="project" value="UniProtKB-KW"/>
</dbReference>
<dbReference type="PANTHER" id="PTHR48098">
    <property type="entry name" value="ENTEROCHELIN ESTERASE-RELATED"/>
    <property type="match status" value="1"/>
</dbReference>
<evidence type="ECO:0000313" key="2">
    <source>
        <dbReference type="Proteomes" id="UP001252186"/>
    </source>
</evidence>
<dbReference type="SUPFAM" id="SSF48452">
    <property type="entry name" value="TPR-like"/>
    <property type="match status" value="1"/>
</dbReference>
<dbReference type="InterPro" id="IPR011990">
    <property type="entry name" value="TPR-like_helical_dom_sf"/>
</dbReference>
<dbReference type="Pfam" id="PF00756">
    <property type="entry name" value="Esterase"/>
    <property type="match status" value="1"/>
</dbReference>
<keyword evidence="2" id="KW-1185">Reference proteome</keyword>
<organism evidence="1 2">
    <name type="scientific">Urechidicola vernalis</name>
    <dbReference type="NCBI Taxonomy" id="3075600"/>
    <lineage>
        <taxon>Bacteria</taxon>
        <taxon>Pseudomonadati</taxon>
        <taxon>Bacteroidota</taxon>
        <taxon>Flavobacteriia</taxon>
        <taxon>Flavobacteriales</taxon>
        <taxon>Flavobacteriaceae</taxon>
        <taxon>Urechidicola</taxon>
    </lineage>
</organism>
<sequence length="403" mass="46982">MEKKFKKKMMLLEFIKSRILIISCFAVSLSAIGQNEVSNIVIGTRIIINSEVLNQDREIQVYTPPSYDTSIAKSYPVLYVLDGQEYFLHGIAYQDMLRFKDKTPPFIVIGIKTDRKQRRTLFYQESERFKAFLIEELIPYVDSNYRTAKEKERLYFGWEMAAGLGFEVLADYPTLFSGYMLASPTHSTDKRMNTLSEIQNKGLHKLLFVSAGNEETWIHKDSDFLSNLGELRSSHFAFYENEDHYSTPTKTMHEGLSTYFNDYDAVRLRTLKALKDYGGIEVLEEYYKSRGERYGLSTEIHRETQHFLILSAEKENNMEVFENFIKRFDTYIPTITRDLWINRYARFYLKHQMNAKAISLFNLGLEKFPKSTLILNGLGDAYKANGNTDKATFFYNKLSSVEN</sequence>
<keyword evidence="1" id="KW-0378">Hydrolase</keyword>
<accession>A0ABU2Y2C5</accession>
<dbReference type="EMBL" id="JAVRHV010000001">
    <property type="protein sequence ID" value="MDT0551966.1"/>
    <property type="molecule type" value="Genomic_DNA"/>
</dbReference>
<evidence type="ECO:0000313" key="1">
    <source>
        <dbReference type="EMBL" id="MDT0551966.1"/>
    </source>
</evidence>
<reference evidence="1 2" key="1">
    <citation type="submission" date="2023-09" db="EMBL/GenBank/DDBJ databases">
        <authorList>
            <person name="Rey-Velasco X."/>
        </authorList>
    </citation>
    <scope>NUCLEOTIDE SEQUENCE [LARGE SCALE GENOMIC DNA]</scope>
    <source>
        <strain evidence="1 2">P050</strain>
    </source>
</reference>
<dbReference type="RefSeq" id="WP_311591788.1">
    <property type="nucleotide sequence ID" value="NZ_JAVRHV010000001.1"/>
</dbReference>
<protein>
    <submittedName>
        <fullName evidence="1">Alpha/beta hydrolase-fold protein</fullName>
    </submittedName>
</protein>
<dbReference type="Gene3D" id="3.40.50.1820">
    <property type="entry name" value="alpha/beta hydrolase"/>
    <property type="match status" value="1"/>
</dbReference>